<feature type="non-terminal residue" evidence="2">
    <location>
        <position position="1"/>
    </location>
</feature>
<sequence>VSSLRIEIPADIAANEALKVRLLETEGVKEVLIAEEEHSAYVKIDSKVTNRFEVEQAIRQA</sequence>
<reference evidence="2 3" key="1">
    <citation type="submission" date="2020-02" db="EMBL/GenBank/DDBJ databases">
        <authorList>
            <person name="Subbiah M."/>
            <person name="Call D."/>
        </authorList>
    </citation>
    <scope>NUCLEOTIDE SEQUENCE [LARGE SCALE GENOMIC DNA]</scope>
    <source>
        <strain evidence="2 3">8375wC2</strain>
    </source>
</reference>
<proteinExistence type="predicted"/>
<feature type="domain" description="YajR YAM" evidence="1">
    <location>
        <begin position="4"/>
        <end position="60"/>
    </location>
</feature>
<name>A0A8T6Q3F3_ECOLX</name>
<dbReference type="AlphaFoldDB" id="A0A8T6Q3F3"/>
<dbReference type="Proteomes" id="UP000469708">
    <property type="component" value="Unassembled WGS sequence"/>
</dbReference>
<dbReference type="Pfam" id="PF21987">
    <property type="entry name" value="YajR_YAM"/>
    <property type="match status" value="1"/>
</dbReference>
<dbReference type="Gene3D" id="3.30.70.100">
    <property type="match status" value="1"/>
</dbReference>
<dbReference type="InterPro" id="IPR054152">
    <property type="entry name" value="YajR_YAM"/>
</dbReference>
<comment type="caution">
    <text evidence="2">The sequence shown here is derived from an EMBL/GenBank/DDBJ whole genome shotgun (WGS) entry which is preliminary data.</text>
</comment>
<protein>
    <submittedName>
        <fullName evidence="2">MFS transporter</fullName>
    </submittedName>
</protein>
<evidence type="ECO:0000313" key="3">
    <source>
        <dbReference type="Proteomes" id="UP000469708"/>
    </source>
</evidence>
<evidence type="ECO:0000259" key="1">
    <source>
        <dbReference type="Pfam" id="PF21987"/>
    </source>
</evidence>
<dbReference type="EMBL" id="JAAGYI010000596">
    <property type="protein sequence ID" value="NEM89563.1"/>
    <property type="molecule type" value="Genomic_DNA"/>
</dbReference>
<accession>A0A8T6Q3F3</accession>
<gene>
    <name evidence="2" type="ORF">G3V95_29960</name>
</gene>
<evidence type="ECO:0000313" key="2">
    <source>
        <dbReference type="EMBL" id="NEM89563.1"/>
    </source>
</evidence>
<organism evidence="2 3">
    <name type="scientific">Escherichia coli</name>
    <dbReference type="NCBI Taxonomy" id="562"/>
    <lineage>
        <taxon>Bacteria</taxon>
        <taxon>Pseudomonadati</taxon>
        <taxon>Pseudomonadota</taxon>
        <taxon>Gammaproteobacteria</taxon>
        <taxon>Enterobacterales</taxon>
        <taxon>Enterobacteriaceae</taxon>
        <taxon>Escherichia</taxon>
    </lineage>
</organism>